<dbReference type="PANTHER" id="PTHR43540">
    <property type="entry name" value="PEROXYUREIDOACRYLATE/UREIDOACRYLATE AMIDOHYDROLASE-RELATED"/>
    <property type="match status" value="1"/>
</dbReference>
<evidence type="ECO:0000259" key="3">
    <source>
        <dbReference type="Pfam" id="PF00857"/>
    </source>
</evidence>
<proteinExistence type="inferred from homology"/>
<dbReference type="InterPro" id="IPR050272">
    <property type="entry name" value="Isochorismatase-like_hydrls"/>
</dbReference>
<keyword evidence="5" id="KW-1185">Reference proteome</keyword>
<keyword evidence="2 4" id="KW-0378">Hydrolase</keyword>
<gene>
    <name evidence="4" type="ORF">P3F81_00770</name>
</gene>
<dbReference type="RefSeq" id="WP_147667285.1">
    <property type="nucleotide sequence ID" value="NZ_CP120678.1"/>
</dbReference>
<dbReference type="CDD" id="cd00431">
    <property type="entry name" value="cysteine_hydrolases"/>
    <property type="match status" value="1"/>
</dbReference>
<sequence length="179" mass="20980">MDNNVLLLIDFQREYNTKGRPFYIKEIEESLKNAQSVLHYARKNKWTIIHVKHYNDLEFKNTEVFLKGNKYAEYIDEFIPLKTEAEFGKNNYSCFSNEEFTGFLEKYKSAKIFVVGYNSRMCVLSTIIEGYHKGYKFYLVHDSSNAKADMIYTEKEIHGVMTSVLATFSQVVSTKEIVK</sequence>
<dbReference type="Gene3D" id="3.40.50.850">
    <property type="entry name" value="Isochorismatase-like"/>
    <property type="match status" value="1"/>
</dbReference>
<dbReference type="InterPro" id="IPR000868">
    <property type="entry name" value="Isochorismatase-like_dom"/>
</dbReference>
<name>A0A9Y2AK07_9FIRM</name>
<evidence type="ECO:0000313" key="5">
    <source>
        <dbReference type="Proteomes" id="UP001243623"/>
    </source>
</evidence>
<evidence type="ECO:0000256" key="2">
    <source>
        <dbReference type="ARBA" id="ARBA00022801"/>
    </source>
</evidence>
<dbReference type="AlphaFoldDB" id="A0A9Y2AK07"/>
<reference evidence="4" key="1">
    <citation type="submission" date="2023-03" db="EMBL/GenBank/DDBJ databases">
        <title>Selenobaculum gbiensis gen. nov. sp. nov., a new bacterium isolated from the gut microbiota of IBD patient.</title>
        <authorList>
            <person name="Yeo S."/>
            <person name="Park H."/>
            <person name="Huh C.S."/>
        </authorList>
    </citation>
    <scope>NUCLEOTIDE SEQUENCE</scope>
    <source>
        <strain evidence="4">ICN-92133</strain>
    </source>
</reference>
<comment type="similarity">
    <text evidence="1">Belongs to the isochorismatase family.</text>
</comment>
<dbReference type="Proteomes" id="UP001243623">
    <property type="component" value="Chromosome"/>
</dbReference>
<dbReference type="KEGG" id="sgbi:P3F81_00770"/>
<accession>A0A9Y2AK07</accession>
<dbReference type="InterPro" id="IPR036380">
    <property type="entry name" value="Isochorismatase-like_sf"/>
</dbReference>
<dbReference type="Pfam" id="PF00857">
    <property type="entry name" value="Isochorismatase"/>
    <property type="match status" value="1"/>
</dbReference>
<evidence type="ECO:0000313" key="4">
    <source>
        <dbReference type="EMBL" id="WIW70890.1"/>
    </source>
</evidence>
<dbReference type="EMBL" id="CP120678">
    <property type="protein sequence ID" value="WIW70890.1"/>
    <property type="molecule type" value="Genomic_DNA"/>
</dbReference>
<protein>
    <submittedName>
        <fullName evidence="4">Cysteine hydrolase</fullName>
    </submittedName>
</protein>
<feature type="domain" description="Isochorismatase-like" evidence="3">
    <location>
        <begin position="5"/>
        <end position="146"/>
    </location>
</feature>
<organism evidence="4 5">
    <name type="scientific">Selenobaculum gibii</name>
    <dbReference type="NCBI Taxonomy" id="3054208"/>
    <lineage>
        <taxon>Bacteria</taxon>
        <taxon>Bacillati</taxon>
        <taxon>Bacillota</taxon>
        <taxon>Negativicutes</taxon>
        <taxon>Selenomonadales</taxon>
        <taxon>Selenomonadaceae</taxon>
        <taxon>Selenobaculum</taxon>
    </lineage>
</organism>
<dbReference type="GO" id="GO:0016787">
    <property type="term" value="F:hydrolase activity"/>
    <property type="evidence" value="ECO:0007669"/>
    <property type="project" value="UniProtKB-KW"/>
</dbReference>
<evidence type="ECO:0000256" key="1">
    <source>
        <dbReference type="ARBA" id="ARBA00006336"/>
    </source>
</evidence>
<dbReference type="SUPFAM" id="SSF52499">
    <property type="entry name" value="Isochorismatase-like hydrolases"/>
    <property type="match status" value="1"/>
</dbReference>